<feature type="compositionally biased region" description="Polar residues" evidence="1">
    <location>
        <begin position="35"/>
        <end position="56"/>
    </location>
</feature>
<evidence type="ECO:0000313" key="2">
    <source>
        <dbReference type="EMBL" id="MBW0470993.1"/>
    </source>
</evidence>
<dbReference type="AlphaFoldDB" id="A0A9Q3GKM0"/>
<feature type="compositionally biased region" description="Basic and acidic residues" evidence="1">
    <location>
        <begin position="101"/>
        <end position="113"/>
    </location>
</feature>
<feature type="compositionally biased region" description="Polar residues" evidence="1">
    <location>
        <begin position="67"/>
        <end position="83"/>
    </location>
</feature>
<evidence type="ECO:0000313" key="3">
    <source>
        <dbReference type="Proteomes" id="UP000765509"/>
    </source>
</evidence>
<feature type="region of interest" description="Disordered" evidence="1">
    <location>
        <begin position="1"/>
        <end position="113"/>
    </location>
</feature>
<dbReference type="Proteomes" id="UP000765509">
    <property type="component" value="Unassembled WGS sequence"/>
</dbReference>
<name>A0A9Q3GKM0_9BASI</name>
<evidence type="ECO:0000256" key="1">
    <source>
        <dbReference type="SAM" id="MobiDB-lite"/>
    </source>
</evidence>
<protein>
    <submittedName>
        <fullName evidence="2">Uncharacterized protein</fullName>
    </submittedName>
</protein>
<organism evidence="2 3">
    <name type="scientific">Austropuccinia psidii MF-1</name>
    <dbReference type="NCBI Taxonomy" id="1389203"/>
    <lineage>
        <taxon>Eukaryota</taxon>
        <taxon>Fungi</taxon>
        <taxon>Dikarya</taxon>
        <taxon>Basidiomycota</taxon>
        <taxon>Pucciniomycotina</taxon>
        <taxon>Pucciniomycetes</taxon>
        <taxon>Pucciniales</taxon>
        <taxon>Sphaerophragmiaceae</taxon>
        <taxon>Austropuccinia</taxon>
    </lineage>
</organism>
<gene>
    <name evidence="2" type="ORF">O181_010708</name>
</gene>
<proteinExistence type="predicted"/>
<keyword evidence="3" id="KW-1185">Reference proteome</keyword>
<feature type="compositionally biased region" description="Basic and acidic residues" evidence="1">
    <location>
        <begin position="7"/>
        <end position="24"/>
    </location>
</feature>
<accession>A0A9Q3GKM0</accession>
<dbReference type="EMBL" id="AVOT02002624">
    <property type="protein sequence ID" value="MBW0470993.1"/>
    <property type="molecule type" value="Genomic_DNA"/>
</dbReference>
<sequence length="113" mass="12745">MSPLHLRNLEISRNRPEDSPELPRVRRSGHLGNHSGWQDTEGNHTHSAINLTVQQKPQDRGLEGYRSSASAPPTPQIFTTMEYGQQGAPPSITLGRTWSKLPEDMSQRDLLHR</sequence>
<comment type="caution">
    <text evidence="2">The sequence shown here is derived from an EMBL/GenBank/DDBJ whole genome shotgun (WGS) entry which is preliminary data.</text>
</comment>
<reference evidence="2" key="1">
    <citation type="submission" date="2021-03" db="EMBL/GenBank/DDBJ databases">
        <title>Draft genome sequence of rust myrtle Austropuccinia psidii MF-1, a brazilian biotype.</title>
        <authorList>
            <person name="Quecine M.C."/>
            <person name="Pachon D.M.R."/>
            <person name="Bonatelli M.L."/>
            <person name="Correr F.H."/>
            <person name="Franceschini L.M."/>
            <person name="Leite T.F."/>
            <person name="Margarido G.R.A."/>
            <person name="Almeida C.A."/>
            <person name="Ferrarezi J.A."/>
            <person name="Labate C.A."/>
        </authorList>
    </citation>
    <scope>NUCLEOTIDE SEQUENCE</scope>
    <source>
        <strain evidence="2">MF-1</strain>
    </source>
</reference>